<reference evidence="2" key="1">
    <citation type="submission" date="2014-01" db="EMBL/GenBank/DDBJ databases">
        <title>The Genome Sequence of Anopheles farauti FAR1 (V2).</title>
        <authorList>
            <consortium name="The Broad Institute Genomics Platform"/>
            <person name="Neafsey D.E."/>
            <person name="Besansky N."/>
            <person name="Howell P."/>
            <person name="Walton C."/>
            <person name="Young S.K."/>
            <person name="Zeng Q."/>
            <person name="Gargeya S."/>
            <person name="Fitzgerald M."/>
            <person name="Haas B."/>
            <person name="Abouelleil A."/>
            <person name="Allen A.W."/>
            <person name="Alvarado L."/>
            <person name="Arachchi H.M."/>
            <person name="Berlin A.M."/>
            <person name="Chapman S.B."/>
            <person name="Gainer-Dewar J."/>
            <person name="Goldberg J."/>
            <person name="Griggs A."/>
            <person name="Gujja S."/>
            <person name="Hansen M."/>
            <person name="Howarth C."/>
            <person name="Imamovic A."/>
            <person name="Ireland A."/>
            <person name="Larimer J."/>
            <person name="McCowan C."/>
            <person name="Murphy C."/>
            <person name="Pearson M."/>
            <person name="Poon T.W."/>
            <person name="Priest M."/>
            <person name="Roberts A."/>
            <person name="Saif S."/>
            <person name="Shea T."/>
            <person name="Sisk P."/>
            <person name="Sykes S."/>
            <person name="Wortman J."/>
            <person name="Nusbaum C."/>
            <person name="Birren B."/>
        </authorList>
    </citation>
    <scope>NUCLEOTIDE SEQUENCE [LARGE SCALE GENOMIC DNA]</scope>
    <source>
        <strain evidence="2">FAR1</strain>
    </source>
</reference>
<proteinExistence type="predicted"/>
<protein>
    <submittedName>
        <fullName evidence="1">Uncharacterized protein</fullName>
    </submittedName>
</protein>
<reference evidence="1" key="2">
    <citation type="submission" date="2020-05" db="UniProtKB">
        <authorList>
            <consortium name="EnsemblMetazoa"/>
        </authorList>
    </citation>
    <scope>IDENTIFICATION</scope>
    <source>
        <strain evidence="1">FAR1</strain>
    </source>
</reference>
<organism evidence="1 2">
    <name type="scientific">Anopheles farauti</name>
    <dbReference type="NCBI Taxonomy" id="69004"/>
    <lineage>
        <taxon>Eukaryota</taxon>
        <taxon>Metazoa</taxon>
        <taxon>Ecdysozoa</taxon>
        <taxon>Arthropoda</taxon>
        <taxon>Hexapoda</taxon>
        <taxon>Insecta</taxon>
        <taxon>Pterygota</taxon>
        <taxon>Neoptera</taxon>
        <taxon>Endopterygota</taxon>
        <taxon>Diptera</taxon>
        <taxon>Nematocera</taxon>
        <taxon>Culicoidea</taxon>
        <taxon>Culicidae</taxon>
        <taxon>Anophelinae</taxon>
        <taxon>Anopheles</taxon>
    </lineage>
</organism>
<dbReference type="Proteomes" id="UP000075886">
    <property type="component" value="Unassembled WGS sequence"/>
</dbReference>
<evidence type="ECO:0000313" key="2">
    <source>
        <dbReference type="Proteomes" id="UP000075886"/>
    </source>
</evidence>
<dbReference type="EnsemblMetazoa" id="AFAF000482-RA">
    <property type="protein sequence ID" value="AFAF000482-PA"/>
    <property type="gene ID" value="AFAF000482"/>
</dbReference>
<accession>A0A182Q087</accession>
<sequence>MDLTTLGRRLWAEGAEANVGLSKLLLGSPLSPSLAEEDRGVGVVGDRGGDHLLDGRGGLVDDRVESVVVIGGVVDGAHRTIGLHQRVLSLHDITVALLGLRLDVTGVRVLDAVVERVLRVGLNNGTDSLHIKPPRTRAQTIKHKREASVARLRKDRSKDRDTYHRLGNDVLQHRSGMDRDRGMDQSGGTIVAVFDRRRTDGNGEQSNGNEALQGKQKRFFSTLFFAGGAARAIAVSPVVMLRPMLPVRCADIDRGFATWLAVQQSEMVLFLEVDAKTVARKEEEKIKHDHGNVESVRVQFAQVTNHCCHEVFTAASDHN</sequence>
<name>A0A182Q087_9DIPT</name>
<dbReference type="EMBL" id="AXCN02000449">
    <property type="status" value="NOT_ANNOTATED_CDS"/>
    <property type="molecule type" value="Genomic_DNA"/>
</dbReference>
<keyword evidence="2" id="KW-1185">Reference proteome</keyword>
<dbReference type="VEuPathDB" id="VectorBase:AFAF000482"/>
<dbReference type="AlphaFoldDB" id="A0A182Q087"/>
<evidence type="ECO:0000313" key="1">
    <source>
        <dbReference type="EnsemblMetazoa" id="AFAF000482-PA"/>
    </source>
</evidence>